<keyword evidence="1" id="KW-0805">Transcription regulation</keyword>
<dbReference type="EMBL" id="JAVREH010000097">
    <property type="protein sequence ID" value="MDT0264383.1"/>
    <property type="molecule type" value="Genomic_DNA"/>
</dbReference>
<evidence type="ECO:0000313" key="6">
    <source>
        <dbReference type="EMBL" id="MDT0264383.1"/>
    </source>
</evidence>
<dbReference type="InterPro" id="IPR001647">
    <property type="entry name" value="HTH_TetR"/>
</dbReference>
<evidence type="ECO:0000313" key="7">
    <source>
        <dbReference type="Proteomes" id="UP001183176"/>
    </source>
</evidence>
<keyword evidence="7" id="KW-1185">Reference proteome</keyword>
<protein>
    <submittedName>
        <fullName evidence="6">TetR family transcriptional regulator</fullName>
    </submittedName>
</protein>
<evidence type="ECO:0000256" key="3">
    <source>
        <dbReference type="ARBA" id="ARBA00023163"/>
    </source>
</evidence>
<dbReference type="RefSeq" id="WP_311425521.1">
    <property type="nucleotide sequence ID" value="NZ_JAVREH010000097.1"/>
</dbReference>
<dbReference type="PANTHER" id="PTHR30055">
    <property type="entry name" value="HTH-TYPE TRANSCRIPTIONAL REGULATOR RUTR"/>
    <property type="match status" value="1"/>
</dbReference>
<comment type="caution">
    <text evidence="6">The sequence shown here is derived from an EMBL/GenBank/DDBJ whole genome shotgun (WGS) entry which is preliminary data.</text>
</comment>
<dbReference type="PRINTS" id="PR00455">
    <property type="entry name" value="HTHTETR"/>
</dbReference>
<evidence type="ECO:0000256" key="2">
    <source>
        <dbReference type="ARBA" id="ARBA00023125"/>
    </source>
</evidence>
<gene>
    <name evidence="6" type="ORF">RM423_23775</name>
</gene>
<dbReference type="PROSITE" id="PS50977">
    <property type="entry name" value="HTH_TETR_2"/>
    <property type="match status" value="1"/>
</dbReference>
<keyword evidence="3" id="KW-0804">Transcription</keyword>
<sequence length="189" mass="20679">MAGSRKNVRQRLQNAALQLYAERGFDRTTAAEVATLAGVTERTYFRHFPDKREVLFDGQAALDTALVDAVASAPDLAPLAVLRHAFLSLVPLFESDLALQQRRHSVISRTPELRERGAMKLAHLTEVMASALERRDVPPALAFLAAACGIGVLNRVRREWLAGSPHGYPSLLTSAFADLDLLVDAQHNA</sequence>
<dbReference type="InterPro" id="IPR041347">
    <property type="entry name" value="MftR_C"/>
</dbReference>
<organism evidence="6 7">
    <name type="scientific">Jatrophihabitans lederbergiae</name>
    <dbReference type="NCBI Taxonomy" id="3075547"/>
    <lineage>
        <taxon>Bacteria</taxon>
        <taxon>Bacillati</taxon>
        <taxon>Actinomycetota</taxon>
        <taxon>Actinomycetes</taxon>
        <taxon>Jatrophihabitantales</taxon>
        <taxon>Jatrophihabitantaceae</taxon>
        <taxon>Jatrophihabitans</taxon>
    </lineage>
</organism>
<proteinExistence type="predicted"/>
<reference evidence="7" key="1">
    <citation type="submission" date="2023-07" db="EMBL/GenBank/DDBJ databases">
        <title>30 novel species of actinomycetes from the DSMZ collection.</title>
        <authorList>
            <person name="Nouioui I."/>
        </authorList>
    </citation>
    <scope>NUCLEOTIDE SEQUENCE [LARGE SCALE GENOMIC DNA]</scope>
    <source>
        <strain evidence="7">DSM 44399</strain>
    </source>
</reference>
<dbReference type="Proteomes" id="UP001183176">
    <property type="component" value="Unassembled WGS sequence"/>
</dbReference>
<evidence type="ECO:0000256" key="4">
    <source>
        <dbReference type="PROSITE-ProRule" id="PRU00335"/>
    </source>
</evidence>
<dbReference type="Gene3D" id="1.10.357.10">
    <property type="entry name" value="Tetracycline Repressor, domain 2"/>
    <property type="match status" value="1"/>
</dbReference>
<feature type="DNA-binding region" description="H-T-H motif" evidence="4">
    <location>
        <begin position="29"/>
        <end position="48"/>
    </location>
</feature>
<dbReference type="PANTHER" id="PTHR30055:SF238">
    <property type="entry name" value="MYCOFACTOCIN BIOSYNTHESIS TRANSCRIPTIONAL REGULATOR MFTR-RELATED"/>
    <property type="match status" value="1"/>
</dbReference>
<accession>A0ABU2JJF9</accession>
<dbReference type="SUPFAM" id="SSF46689">
    <property type="entry name" value="Homeodomain-like"/>
    <property type="match status" value="1"/>
</dbReference>
<evidence type="ECO:0000259" key="5">
    <source>
        <dbReference type="PROSITE" id="PS50977"/>
    </source>
</evidence>
<keyword evidence="2 4" id="KW-0238">DNA-binding</keyword>
<name>A0ABU2JJF9_9ACTN</name>
<dbReference type="Pfam" id="PF00440">
    <property type="entry name" value="TetR_N"/>
    <property type="match status" value="1"/>
</dbReference>
<dbReference type="InterPro" id="IPR050109">
    <property type="entry name" value="HTH-type_TetR-like_transc_reg"/>
</dbReference>
<evidence type="ECO:0000256" key="1">
    <source>
        <dbReference type="ARBA" id="ARBA00023015"/>
    </source>
</evidence>
<dbReference type="InterPro" id="IPR009057">
    <property type="entry name" value="Homeodomain-like_sf"/>
</dbReference>
<feature type="domain" description="HTH tetR-type" evidence="5">
    <location>
        <begin position="6"/>
        <end position="66"/>
    </location>
</feature>
<dbReference type="Pfam" id="PF17754">
    <property type="entry name" value="TetR_C_14"/>
    <property type="match status" value="1"/>
</dbReference>